<dbReference type="PROSITE" id="PS50835">
    <property type="entry name" value="IG_LIKE"/>
    <property type="match status" value="1"/>
</dbReference>
<dbReference type="Proteomes" id="UP000027135">
    <property type="component" value="Unassembled WGS sequence"/>
</dbReference>
<dbReference type="FunFam" id="2.60.40.10:FF:000437">
    <property type="entry name" value="Beat-IIIc, isoform A"/>
    <property type="match status" value="1"/>
</dbReference>
<gene>
    <name evidence="2" type="ORF">L798_03848</name>
</gene>
<dbReference type="PANTHER" id="PTHR21261:SF15">
    <property type="entry name" value="BEATEN PATH IIIA, ISOFORM D-RELATED"/>
    <property type="match status" value="1"/>
</dbReference>
<dbReference type="SMART" id="SM00409">
    <property type="entry name" value="IG"/>
    <property type="match status" value="1"/>
</dbReference>
<dbReference type="OMA" id="CKWALES"/>
<reference evidence="2 3" key="1">
    <citation type="journal article" date="2014" name="Nat. Commun.">
        <title>Molecular traces of alternative social organization in a termite genome.</title>
        <authorList>
            <person name="Terrapon N."/>
            <person name="Li C."/>
            <person name="Robertson H.M."/>
            <person name="Ji L."/>
            <person name="Meng X."/>
            <person name="Booth W."/>
            <person name="Chen Z."/>
            <person name="Childers C.P."/>
            <person name="Glastad K.M."/>
            <person name="Gokhale K."/>
            <person name="Gowin J."/>
            <person name="Gronenberg W."/>
            <person name="Hermansen R.A."/>
            <person name="Hu H."/>
            <person name="Hunt B.G."/>
            <person name="Huylmans A.K."/>
            <person name="Khalil S.M."/>
            <person name="Mitchell R.D."/>
            <person name="Munoz-Torres M.C."/>
            <person name="Mustard J.A."/>
            <person name="Pan H."/>
            <person name="Reese J.T."/>
            <person name="Scharf M.E."/>
            <person name="Sun F."/>
            <person name="Vogel H."/>
            <person name="Xiao J."/>
            <person name="Yang W."/>
            <person name="Yang Z."/>
            <person name="Yang Z."/>
            <person name="Zhou J."/>
            <person name="Zhu J."/>
            <person name="Brent C.S."/>
            <person name="Elsik C.G."/>
            <person name="Goodisman M.A."/>
            <person name="Liberles D.A."/>
            <person name="Roe R.M."/>
            <person name="Vargo E.L."/>
            <person name="Vilcinskas A."/>
            <person name="Wang J."/>
            <person name="Bornberg-Bauer E."/>
            <person name="Korb J."/>
            <person name="Zhang G."/>
            <person name="Liebig J."/>
        </authorList>
    </citation>
    <scope>NUCLEOTIDE SEQUENCE [LARGE SCALE GENOMIC DNA]</scope>
    <source>
        <tissue evidence="2">Whole organism</tissue>
    </source>
</reference>
<dbReference type="PANTHER" id="PTHR21261">
    <property type="entry name" value="BEAT PROTEIN"/>
    <property type="match status" value="1"/>
</dbReference>
<dbReference type="EMBL" id="KK852553">
    <property type="protein sequence ID" value="KDR21479.1"/>
    <property type="molecule type" value="Genomic_DNA"/>
</dbReference>
<dbReference type="Gene3D" id="2.60.40.10">
    <property type="entry name" value="Immunoglobulins"/>
    <property type="match status" value="2"/>
</dbReference>
<dbReference type="InParanoid" id="A0A067RP13"/>
<accession>A0A067RP13</accession>
<dbReference type="InterPro" id="IPR003599">
    <property type="entry name" value="Ig_sub"/>
</dbReference>
<feature type="non-terminal residue" evidence="2">
    <location>
        <position position="1"/>
    </location>
</feature>
<protein>
    <recommendedName>
        <fullName evidence="1">Ig-like domain-containing protein</fullName>
    </recommendedName>
</protein>
<dbReference type="AlphaFoldDB" id="A0A067RP13"/>
<dbReference type="eggNOG" id="ENOG502S0SR">
    <property type="taxonomic scope" value="Eukaryota"/>
</dbReference>
<sequence length="238" mass="26594">VGGLRDVAVTVPVAVTPGDTVTLQCSYDLEGDPLYTVKWYKGRQEFFRYVPKELPHTRVFPLPGVNVDVSKSGANQVVLRDVPIELAGRYRCEVSADAPTFHTEIVASHMHVAYLPEGDPKLQMEKRRYAVGDTLRGNCSSPASSPPTNLTWIVNGKRMNASFWKQDRVRSDDPQSRKVTTIGLELDMDSSTFQYGKLRVQCVATMFQLYRQEADAVLEEERPRLASVLGTRESSLGE</sequence>
<dbReference type="InterPro" id="IPR036179">
    <property type="entry name" value="Ig-like_dom_sf"/>
</dbReference>
<feature type="domain" description="Ig-like" evidence="1">
    <location>
        <begin position="15"/>
        <end position="108"/>
    </location>
</feature>
<evidence type="ECO:0000259" key="1">
    <source>
        <dbReference type="PROSITE" id="PS50835"/>
    </source>
</evidence>
<dbReference type="Pfam" id="PF13927">
    <property type="entry name" value="Ig_3"/>
    <property type="match status" value="1"/>
</dbReference>
<evidence type="ECO:0000313" key="3">
    <source>
        <dbReference type="Proteomes" id="UP000027135"/>
    </source>
</evidence>
<keyword evidence="3" id="KW-1185">Reference proteome</keyword>
<dbReference type="CDD" id="cd00096">
    <property type="entry name" value="Ig"/>
    <property type="match status" value="1"/>
</dbReference>
<dbReference type="STRING" id="136037.A0A067RP13"/>
<name>A0A067RP13_ZOONE</name>
<evidence type="ECO:0000313" key="2">
    <source>
        <dbReference type="EMBL" id="KDR21479.1"/>
    </source>
</evidence>
<dbReference type="InterPro" id="IPR007110">
    <property type="entry name" value="Ig-like_dom"/>
</dbReference>
<proteinExistence type="predicted"/>
<organism evidence="2 3">
    <name type="scientific">Zootermopsis nevadensis</name>
    <name type="common">Dampwood termite</name>
    <dbReference type="NCBI Taxonomy" id="136037"/>
    <lineage>
        <taxon>Eukaryota</taxon>
        <taxon>Metazoa</taxon>
        <taxon>Ecdysozoa</taxon>
        <taxon>Arthropoda</taxon>
        <taxon>Hexapoda</taxon>
        <taxon>Insecta</taxon>
        <taxon>Pterygota</taxon>
        <taxon>Neoptera</taxon>
        <taxon>Polyneoptera</taxon>
        <taxon>Dictyoptera</taxon>
        <taxon>Blattodea</taxon>
        <taxon>Blattoidea</taxon>
        <taxon>Termitoidae</taxon>
        <taxon>Termopsidae</taxon>
        <taxon>Zootermopsis</taxon>
    </lineage>
</organism>
<dbReference type="SUPFAM" id="SSF48726">
    <property type="entry name" value="Immunoglobulin"/>
    <property type="match status" value="1"/>
</dbReference>
<dbReference type="InterPro" id="IPR013783">
    <property type="entry name" value="Ig-like_fold"/>
</dbReference>